<feature type="compositionally biased region" description="Polar residues" evidence="1">
    <location>
        <begin position="374"/>
        <end position="386"/>
    </location>
</feature>
<organism evidence="2 3">
    <name type="scientific">Streptosporangium vulgare</name>
    <dbReference type="NCBI Taxonomy" id="46190"/>
    <lineage>
        <taxon>Bacteria</taxon>
        <taxon>Bacillati</taxon>
        <taxon>Actinomycetota</taxon>
        <taxon>Actinomycetes</taxon>
        <taxon>Streptosporangiales</taxon>
        <taxon>Streptosporangiaceae</taxon>
        <taxon>Streptosporangium</taxon>
    </lineage>
</organism>
<dbReference type="GO" id="GO:0003677">
    <property type="term" value="F:DNA binding"/>
    <property type="evidence" value="ECO:0007669"/>
    <property type="project" value="UniProtKB-KW"/>
</dbReference>
<evidence type="ECO:0000256" key="1">
    <source>
        <dbReference type="SAM" id="MobiDB-lite"/>
    </source>
</evidence>
<evidence type="ECO:0000313" key="3">
    <source>
        <dbReference type="Proteomes" id="UP001589610"/>
    </source>
</evidence>
<protein>
    <submittedName>
        <fullName evidence="2">Winged helix DNA-binding domain-containing protein</fullName>
    </submittedName>
</protein>
<name>A0ABV5TS48_9ACTN</name>
<proteinExistence type="predicted"/>
<dbReference type="PANTHER" id="PTHR38479">
    <property type="entry name" value="LMO0824 PROTEIN"/>
    <property type="match status" value="1"/>
</dbReference>
<comment type="caution">
    <text evidence="2">The sequence shown here is derived from an EMBL/GenBank/DDBJ whole genome shotgun (WGS) entry which is preliminary data.</text>
</comment>
<keyword evidence="3" id="KW-1185">Reference proteome</keyword>
<evidence type="ECO:0000313" key="2">
    <source>
        <dbReference type="EMBL" id="MFB9681686.1"/>
    </source>
</evidence>
<gene>
    <name evidence="2" type="ORF">ACFFRH_39935</name>
</gene>
<sequence length="386" mass="42910">MQTLTRRALNRATLDRQMLLRRADLTPLQAVEHLVGLQAQTPHTWYVGLWSRLAGCRPEEVAALLTQRRAVRIALMRSTIHLVSTADALALRPLVQPALDRDLFANHTHGRAMRDLDPQKVVAAGRELLDERPRTPGELGRLLAQRWPDRAPASLAYTVRNLLPVVQTPPRGVWGTGGRTVHAPLESWAGAPLRTDHTIDQLILRYLAAFGPATVRDVQTWCGLTRLAEVLDRLRPRLATFRDENGAELFDLPDAPRPDPQVDAPARFLYDFDNLLLSHHDRSRVITNGLRRQNFTPHGPIPRLVLLDGFTAATWTFTTAHDTATLTVHPFAPLSAPDRDALTAEGGGLLDFLAAKTSHEIRFTASGHRDHSDPGSQQPVVPRQCT</sequence>
<dbReference type="InterPro" id="IPR009351">
    <property type="entry name" value="AlkZ-like"/>
</dbReference>
<accession>A0ABV5TS48</accession>
<dbReference type="PANTHER" id="PTHR38479:SF2">
    <property type="entry name" value="WINGED HELIX DNA-BINDING DOMAIN-CONTAINING PROTEIN"/>
    <property type="match status" value="1"/>
</dbReference>
<keyword evidence="2" id="KW-0238">DNA-binding</keyword>
<dbReference type="EMBL" id="JBHMBS010000037">
    <property type="protein sequence ID" value="MFB9681686.1"/>
    <property type="molecule type" value="Genomic_DNA"/>
</dbReference>
<feature type="region of interest" description="Disordered" evidence="1">
    <location>
        <begin position="365"/>
        <end position="386"/>
    </location>
</feature>
<dbReference type="Proteomes" id="UP001589610">
    <property type="component" value="Unassembled WGS sequence"/>
</dbReference>
<reference evidence="2 3" key="1">
    <citation type="submission" date="2024-09" db="EMBL/GenBank/DDBJ databases">
        <authorList>
            <person name="Sun Q."/>
            <person name="Mori K."/>
        </authorList>
    </citation>
    <scope>NUCLEOTIDE SEQUENCE [LARGE SCALE GENOMIC DNA]</scope>
    <source>
        <strain evidence="2 3">JCM 3028</strain>
    </source>
</reference>
<dbReference type="Pfam" id="PF06224">
    <property type="entry name" value="AlkZ-like"/>
    <property type="match status" value="1"/>
</dbReference>
<dbReference type="RefSeq" id="WP_386162873.1">
    <property type="nucleotide sequence ID" value="NZ_JBHMBS010000037.1"/>
</dbReference>